<feature type="chain" id="PRO_5004280070" evidence="9">
    <location>
        <begin position="34"/>
        <end position="413"/>
    </location>
</feature>
<dbReference type="Gene3D" id="1.10.8.400">
    <property type="entry name" value="Enoyl acyl carrier protein reductase"/>
    <property type="match status" value="1"/>
</dbReference>
<dbReference type="VEuPathDB" id="PlasmoDB:PKNOH_S130201400"/>
<dbReference type="InterPro" id="IPR036291">
    <property type="entry name" value="NAD(P)-bd_dom_sf"/>
</dbReference>
<comment type="pathway">
    <text evidence="1">Lipid metabolism; fatty acid biosynthesis.</text>
</comment>
<evidence type="ECO:0000256" key="8">
    <source>
        <dbReference type="SAM" id="MobiDB-lite"/>
    </source>
</evidence>
<dbReference type="VEuPathDB" id="PlasmoDB:PKNH_1134900"/>
<evidence type="ECO:0000256" key="7">
    <source>
        <dbReference type="ARBA" id="ARBA00023160"/>
    </source>
</evidence>
<evidence type="ECO:0000256" key="6">
    <source>
        <dbReference type="ARBA" id="ARBA00023098"/>
    </source>
</evidence>
<dbReference type="CDD" id="cd05372">
    <property type="entry name" value="ENR_SDR"/>
    <property type="match status" value="1"/>
</dbReference>
<organism evidence="10">
    <name type="scientific">Plasmodium knowlesi</name>
    <dbReference type="NCBI Taxonomy" id="5850"/>
    <lineage>
        <taxon>Eukaryota</taxon>
        <taxon>Sar</taxon>
        <taxon>Alveolata</taxon>
        <taxon>Apicomplexa</taxon>
        <taxon>Aconoidasida</taxon>
        <taxon>Haemosporida</taxon>
        <taxon>Plasmodiidae</taxon>
        <taxon>Plasmodium</taxon>
        <taxon>Plasmodium (Plasmodium)</taxon>
    </lineage>
</organism>
<comment type="similarity">
    <text evidence="2">Belongs to the short-chain dehydrogenases/reductases (SDR) family. FabI subfamily.</text>
</comment>
<dbReference type="Pfam" id="PF13561">
    <property type="entry name" value="adh_short_C2"/>
    <property type="match status" value="1"/>
</dbReference>
<dbReference type="EMBL" id="AY423070">
    <property type="protein sequence ID" value="AAR00333.1"/>
    <property type="molecule type" value="Genomic_DNA"/>
</dbReference>
<proteinExistence type="inferred from homology"/>
<accession>Q6TEI4</accession>
<dbReference type="FunFam" id="1.10.8.400:FF:000001">
    <property type="entry name" value="Enoyl-[acyl-carrier-protein] reductase [NADH]"/>
    <property type="match status" value="1"/>
</dbReference>
<evidence type="ECO:0000256" key="5">
    <source>
        <dbReference type="ARBA" id="ARBA00023002"/>
    </source>
</evidence>
<keyword evidence="3" id="KW-0444">Lipid biosynthesis</keyword>
<dbReference type="Gene3D" id="3.40.50.720">
    <property type="entry name" value="NAD(P)-binding Rossmann-like Domain"/>
    <property type="match status" value="1"/>
</dbReference>
<reference evidence="10" key="1">
    <citation type="submission" date="2003-09" db="EMBL/GenBank/DDBJ databases">
        <authorList>
            <person name="Lakshmanan V."/>
            <person name="Kuo M.R."/>
            <person name="Sacchettini J.C."/>
            <person name="Fidock D.A."/>
        </authorList>
    </citation>
    <scope>NUCLEOTIDE SEQUENCE</scope>
</reference>
<feature type="region of interest" description="Disordered" evidence="8">
    <location>
        <begin position="79"/>
        <end position="98"/>
    </location>
</feature>
<evidence type="ECO:0000256" key="4">
    <source>
        <dbReference type="ARBA" id="ARBA00022832"/>
    </source>
</evidence>
<keyword evidence="4" id="KW-0276">Fatty acid metabolism</keyword>
<evidence type="ECO:0000313" key="10">
    <source>
        <dbReference type="EMBL" id="AAR00333.1"/>
    </source>
</evidence>
<evidence type="ECO:0000256" key="3">
    <source>
        <dbReference type="ARBA" id="ARBA00022516"/>
    </source>
</evidence>
<dbReference type="PANTHER" id="PTHR43159">
    <property type="entry name" value="ENOYL-[ACYL-CARRIER-PROTEIN] REDUCTASE"/>
    <property type="match status" value="1"/>
</dbReference>
<keyword evidence="5" id="KW-0560">Oxidoreductase</keyword>
<dbReference type="InterPro" id="IPR002347">
    <property type="entry name" value="SDR_fam"/>
</dbReference>
<dbReference type="AlphaFoldDB" id="Q6TEI4"/>
<keyword evidence="6" id="KW-0443">Lipid metabolism</keyword>
<feature type="signal peptide" evidence="9">
    <location>
        <begin position="1"/>
        <end position="33"/>
    </location>
</feature>
<dbReference type="PRINTS" id="PR00081">
    <property type="entry name" value="GDHRDH"/>
</dbReference>
<name>Q6TEI4_PLAKN</name>
<dbReference type="GO" id="GO:0004318">
    <property type="term" value="F:enoyl-[acyl-carrier-protein] reductase (NADH) activity"/>
    <property type="evidence" value="ECO:0007669"/>
    <property type="project" value="InterPro"/>
</dbReference>
<keyword evidence="9" id="KW-0732">Signal</keyword>
<sequence>MEKIYSGGSRGRMHTGRLVHLAALLLWTAAVSGILRNGTKGGVQPKWAIEKRGNSREMQFMVSKVIKGVAQNRKISQHLSHSEKMLSEQNGQGEETNKKGETLGDICFIAGVGDTNGYGWGIAKELSKKNVKVILGVWPPVYNIFMKNLHNGKFDNDMEIGEGRKMDLLDILPFDAAFDSFNDIDEETRKNKRYANLESYSIEEVANLIYKKYGKINMLVHSLANGREVEKSLLDTSRNGYLDALSKSSYSLIALCKCFCPIMHPQSSVISLTYYASQKVVPGYGGSMSSAKAALESDTRTLAYHLGRKHKIRINTISAGPLKSRAATAIKKANPQSGENETEKKNLAFIDYAIEYSEKYAPLQQKLYSTDVGAVAAFLLSKESRAVTGQTIYVDNGLNIMFGPDDLFQDKGA</sequence>
<dbReference type="InterPro" id="IPR014358">
    <property type="entry name" value="Enoyl-ACP_Rdtase_NADH"/>
</dbReference>
<dbReference type="PANTHER" id="PTHR43159:SF2">
    <property type="entry name" value="ENOYL-[ACYL-CARRIER-PROTEIN] REDUCTASE [NADH], CHLOROPLASTIC"/>
    <property type="match status" value="1"/>
</dbReference>
<dbReference type="NCBIfam" id="NF004957">
    <property type="entry name" value="PRK06300.1"/>
    <property type="match status" value="1"/>
</dbReference>
<evidence type="ECO:0000256" key="9">
    <source>
        <dbReference type="SAM" id="SignalP"/>
    </source>
</evidence>
<protein>
    <submittedName>
        <fullName evidence="10">Enoyl-acyl carrier protein reductase</fullName>
    </submittedName>
</protein>
<evidence type="ECO:0000256" key="2">
    <source>
        <dbReference type="ARBA" id="ARBA00009233"/>
    </source>
</evidence>
<evidence type="ECO:0000256" key="1">
    <source>
        <dbReference type="ARBA" id="ARBA00005194"/>
    </source>
</evidence>
<dbReference type="GO" id="GO:0006633">
    <property type="term" value="P:fatty acid biosynthetic process"/>
    <property type="evidence" value="ECO:0007669"/>
    <property type="project" value="UniProtKB-KW"/>
</dbReference>
<dbReference type="SUPFAM" id="SSF51735">
    <property type="entry name" value="NAD(P)-binding Rossmann-fold domains"/>
    <property type="match status" value="1"/>
</dbReference>
<keyword evidence="7" id="KW-0275">Fatty acid biosynthesis</keyword>
<dbReference type="VEuPathDB" id="PlasmoDB:PKA1H_110040600"/>